<gene>
    <name evidence="3" type="ORF">EDD78_10636</name>
</gene>
<dbReference type="InterPro" id="IPR003343">
    <property type="entry name" value="Big_2"/>
</dbReference>
<dbReference type="Gene3D" id="2.160.20.110">
    <property type="match status" value="1"/>
</dbReference>
<dbReference type="EMBL" id="SLUK01000006">
    <property type="protein sequence ID" value="TCL43177.1"/>
    <property type="molecule type" value="Genomic_DNA"/>
</dbReference>
<evidence type="ECO:0000313" key="4">
    <source>
        <dbReference type="Proteomes" id="UP000294682"/>
    </source>
</evidence>
<proteinExistence type="predicted"/>
<evidence type="ECO:0000313" key="3">
    <source>
        <dbReference type="EMBL" id="TCL43177.1"/>
    </source>
</evidence>
<evidence type="ECO:0000256" key="1">
    <source>
        <dbReference type="SAM" id="SignalP"/>
    </source>
</evidence>
<dbReference type="InterPro" id="IPR008964">
    <property type="entry name" value="Invasin/intimin_cell_adhesion"/>
</dbReference>
<accession>A0A9X8UJP1</accession>
<dbReference type="RefSeq" id="WP_132084559.1">
    <property type="nucleotide sequence ID" value="NZ_SLUK01000006.1"/>
</dbReference>
<dbReference type="Proteomes" id="UP000294682">
    <property type="component" value="Unassembled WGS sequence"/>
</dbReference>
<protein>
    <submittedName>
        <fullName evidence="3">Ig-like protein group 2</fullName>
    </submittedName>
</protein>
<keyword evidence="4" id="KW-1185">Reference proteome</keyword>
<dbReference type="SUPFAM" id="SSF49373">
    <property type="entry name" value="Invasin/intimin cell-adhesion fragments"/>
    <property type="match status" value="1"/>
</dbReference>
<feature type="signal peptide" evidence="1">
    <location>
        <begin position="1"/>
        <end position="25"/>
    </location>
</feature>
<dbReference type="Gene3D" id="2.60.40.1080">
    <property type="match status" value="1"/>
</dbReference>
<feature type="chain" id="PRO_5040770353" evidence="1">
    <location>
        <begin position="26"/>
        <end position="501"/>
    </location>
</feature>
<dbReference type="AlphaFoldDB" id="A0A9X8UJP1"/>
<keyword evidence="1" id="KW-0732">Signal</keyword>
<dbReference type="Pfam" id="PF02368">
    <property type="entry name" value="Big_2"/>
    <property type="match status" value="1"/>
</dbReference>
<sequence>MKIRKLFSFSLALSLCIGLLLPASAAQEGIPIRVTRPDARIGSFEVWAEECDEGGNPTGGARYESSSTPAPGGTMDYYISVPFPTHRQDYLVHVKSVPDERYKGFFTGSERTMIWTYHFVTGLTLDPASLYLQNSLSYTIVPVFEPAGASAALIWRSSDEAVATVDQSGTVTALSEGRAIITASVENTGVSARCEVAVTYYDPPTEEATCGHTGGFHGGSGTATDPYRIYTTAELLHIASHNSGACFKQMLDLDFQNAVIDSVGSLTNCTYDGGYHILKNLKLEGEAVNWWGIFSKIDGSTIQCLGVENAKLAGDPYAAVLVGLLKTGTLRECYSLDCSIDTSTVSGGLVGQIMDKSTVERCYSLGANIRGSGSSAVHAGGLIGVMASASSTVADCYSIPYSVNANGDETVRCGALVGGGTSKFSFAKQNYFYPFGGLPGYGGGSIPTGLDLLIPLSPMSEFSNPDNFAFSSDDWVWRTVKFKGAEEGLRVPTLKGFAHQG</sequence>
<dbReference type="SMART" id="SM00635">
    <property type="entry name" value="BID_2"/>
    <property type="match status" value="1"/>
</dbReference>
<comment type="caution">
    <text evidence="3">The sequence shown here is derived from an EMBL/GenBank/DDBJ whole genome shotgun (WGS) entry which is preliminary data.</text>
</comment>
<reference evidence="3 4" key="1">
    <citation type="submission" date="2019-03" db="EMBL/GenBank/DDBJ databases">
        <title>Genomic Encyclopedia of Type Strains, Phase IV (KMG-IV): sequencing the most valuable type-strain genomes for metagenomic binning, comparative biology and taxonomic classification.</title>
        <authorList>
            <person name="Goeker M."/>
        </authorList>
    </citation>
    <scope>NUCLEOTIDE SEQUENCE [LARGE SCALE GENOMIC DNA]</scope>
    <source>
        <strain evidence="3 4">DSM 100433</strain>
    </source>
</reference>
<evidence type="ECO:0000259" key="2">
    <source>
        <dbReference type="SMART" id="SM00635"/>
    </source>
</evidence>
<feature type="domain" description="BIG2" evidence="2">
    <location>
        <begin position="119"/>
        <end position="195"/>
    </location>
</feature>
<organism evidence="3 4">
    <name type="scientific">Harryflintia acetispora</name>
    <dbReference type="NCBI Taxonomy" id="1849041"/>
    <lineage>
        <taxon>Bacteria</taxon>
        <taxon>Bacillati</taxon>
        <taxon>Bacillota</taxon>
        <taxon>Clostridia</taxon>
        <taxon>Eubacteriales</taxon>
        <taxon>Oscillospiraceae</taxon>
        <taxon>Harryflintia</taxon>
    </lineage>
</organism>
<name>A0A9X8UJP1_9FIRM</name>